<dbReference type="InterPro" id="IPR029063">
    <property type="entry name" value="SAM-dependent_MTases_sf"/>
</dbReference>
<dbReference type="Proteomes" id="UP000587462">
    <property type="component" value="Unassembled WGS sequence"/>
</dbReference>
<name>A0A7Y7B781_STRMO</name>
<dbReference type="Pfam" id="PF04672">
    <property type="entry name" value="Methyltransf_19"/>
    <property type="match status" value="1"/>
</dbReference>
<feature type="compositionally biased region" description="Gly residues" evidence="1">
    <location>
        <begin position="267"/>
        <end position="277"/>
    </location>
</feature>
<comment type="caution">
    <text evidence="2">The sequence shown here is derived from an EMBL/GenBank/DDBJ whole genome shotgun (WGS) entry which is preliminary data.</text>
</comment>
<keyword evidence="3" id="KW-1185">Reference proteome</keyword>
<dbReference type="AlphaFoldDB" id="A0A7Y7B781"/>
<dbReference type="GO" id="GO:0008168">
    <property type="term" value="F:methyltransferase activity"/>
    <property type="evidence" value="ECO:0007669"/>
    <property type="project" value="UniProtKB-KW"/>
</dbReference>
<evidence type="ECO:0000313" key="3">
    <source>
        <dbReference type="Proteomes" id="UP000587462"/>
    </source>
</evidence>
<gene>
    <name evidence="2" type="ORF">HG542_21695</name>
</gene>
<dbReference type="EMBL" id="JABBXF010000049">
    <property type="protein sequence ID" value="NVK80254.1"/>
    <property type="molecule type" value="Genomic_DNA"/>
</dbReference>
<organism evidence="2 3">
    <name type="scientific">Streptomyces morookaense</name>
    <name type="common">Streptoverticillium morookaense</name>
    <dbReference type="NCBI Taxonomy" id="1970"/>
    <lineage>
        <taxon>Bacteria</taxon>
        <taxon>Bacillati</taxon>
        <taxon>Actinomycetota</taxon>
        <taxon>Actinomycetes</taxon>
        <taxon>Kitasatosporales</taxon>
        <taxon>Streptomycetaceae</taxon>
        <taxon>Streptomyces</taxon>
    </lineage>
</organism>
<evidence type="ECO:0000256" key="1">
    <source>
        <dbReference type="SAM" id="MobiDB-lite"/>
    </source>
</evidence>
<keyword evidence="2" id="KW-0808">Transferase</keyword>
<sequence>MVRGEKSQTQPIDVHTPSVARMYDWLLGGVENYISDRRACARLLDIAPNSQVVARNNRAFLGRMVRVLAEGYGVEQFIDHGAGLPAGDNVHQIAQRVNADCRVVYIDNDPVVAAYGRTTLEENANTAVIEADVRDTEAVFEHAQARRLIRRGRPTAALFVSVLDCLGDNDGRGGPAGLVRRVAARLMTLGPGNFVVICQLVSDDPEVRREVTELMNHSTGGAWGRVRERSEVRSFFDGLRILEPGLVDVVDWRPDSSPPPHARRGAGPVGWGGLARL</sequence>
<dbReference type="SUPFAM" id="SSF53335">
    <property type="entry name" value="S-adenosyl-L-methionine-dependent methyltransferases"/>
    <property type="match status" value="1"/>
</dbReference>
<accession>A0A7Y7B781</accession>
<dbReference type="RefSeq" id="WP_171083984.1">
    <property type="nucleotide sequence ID" value="NZ_BNBU01000008.1"/>
</dbReference>
<evidence type="ECO:0000313" key="2">
    <source>
        <dbReference type="EMBL" id="NVK80254.1"/>
    </source>
</evidence>
<dbReference type="GO" id="GO:0032259">
    <property type="term" value="P:methylation"/>
    <property type="evidence" value="ECO:0007669"/>
    <property type="project" value="UniProtKB-KW"/>
</dbReference>
<reference evidence="2 3" key="1">
    <citation type="submission" date="2020-04" db="EMBL/GenBank/DDBJ databases">
        <title>Draft Genome Sequence of Streptomyces morookaense DSM 40503, an 8-azaguanine-producing strain.</title>
        <authorList>
            <person name="Qi J."/>
            <person name="Gao J.-M."/>
        </authorList>
    </citation>
    <scope>NUCLEOTIDE SEQUENCE [LARGE SCALE GENOMIC DNA]</scope>
    <source>
        <strain evidence="2 3">DSM 40503</strain>
    </source>
</reference>
<feature type="region of interest" description="Disordered" evidence="1">
    <location>
        <begin position="254"/>
        <end position="277"/>
    </location>
</feature>
<dbReference type="InterPro" id="IPR006764">
    <property type="entry name" value="SAM_dep_MeTrfase_SAV2177_type"/>
</dbReference>
<protein>
    <submittedName>
        <fullName evidence="2">SAM-dependent methyltransferase</fullName>
    </submittedName>
</protein>
<proteinExistence type="predicted"/>
<dbReference type="Gene3D" id="3.40.50.150">
    <property type="entry name" value="Vaccinia Virus protein VP39"/>
    <property type="match status" value="1"/>
</dbReference>
<keyword evidence="2" id="KW-0489">Methyltransferase</keyword>
<dbReference type="PIRSF" id="PIRSF017393">
    <property type="entry name" value="MTase_SAV2177"/>
    <property type="match status" value="1"/>
</dbReference>